<evidence type="ECO:0000313" key="1">
    <source>
        <dbReference type="EMBL" id="KIE63936.1"/>
    </source>
</evidence>
<name>A0A0C1S9I6_9ENTR</name>
<protein>
    <submittedName>
        <fullName evidence="1">Uncharacterized protein</fullName>
    </submittedName>
</protein>
<organism evidence="1 2">
    <name type="scientific">Candidatus Riesia pediculischaeffi PTSU</name>
    <dbReference type="NCBI Taxonomy" id="1401651"/>
    <lineage>
        <taxon>Bacteria</taxon>
        <taxon>Pseudomonadati</taxon>
        <taxon>Pseudomonadota</taxon>
        <taxon>Gammaproteobacteria</taxon>
        <taxon>Enterobacterales</taxon>
        <taxon>Enterobacteriaceae</taxon>
        <taxon>Candidatus Riesia</taxon>
    </lineage>
</organism>
<dbReference type="AlphaFoldDB" id="A0A0C1S9I6"/>
<reference evidence="1 2" key="1">
    <citation type="journal article" date="2014" name="G3 (Bethesda)">
        <title>Genome sequence of Candidatus Riesia pediculischaeffi, endosymbiont of chimpanzee lice, and genomic comparison of recently acquired endosymbionts from human and chimpanzee lice.</title>
        <authorList>
            <person name="Boyd B.M."/>
            <person name="Allen J.M."/>
            <person name="de Crecy-Lagard V."/>
            <person name="Reed D.L."/>
        </authorList>
    </citation>
    <scope>NUCLEOTIDE SEQUENCE [LARGE SCALE GENOMIC DNA]</scope>
    <source>
        <strain evidence="1 2">PTSU</strain>
    </source>
</reference>
<proteinExistence type="predicted"/>
<dbReference type="Proteomes" id="UP000054529">
    <property type="component" value="Unassembled WGS sequence"/>
</dbReference>
<comment type="caution">
    <text evidence="1">The sequence shown here is derived from an EMBL/GenBank/DDBJ whole genome shotgun (WGS) entry which is preliminary data.</text>
</comment>
<dbReference type="HOGENOM" id="CLU_2988116_0_0_6"/>
<dbReference type="EMBL" id="AWXV01000004">
    <property type="protein sequence ID" value="KIE63936.1"/>
    <property type="molecule type" value="Genomic_DNA"/>
</dbReference>
<evidence type="ECO:0000313" key="2">
    <source>
        <dbReference type="Proteomes" id="UP000054529"/>
    </source>
</evidence>
<sequence length="57" mass="7071">MRYLRKYFINNIFYQVITLKSDHHRGYFIQHVLKFLINVKIIKTDFKKNKIDQLLTI</sequence>
<accession>A0A0C1S9I6</accession>
<gene>
    <name evidence="1" type="ORF">P689_122105</name>
</gene>